<keyword evidence="11" id="KW-0675">Receptor</keyword>
<comment type="subcellular location">
    <subcellularLocation>
        <location evidence="1">Mitochondrion outer membrane</location>
        <topology evidence="1">Single-pass membrane protein</topology>
    </subcellularLocation>
</comment>
<dbReference type="GeneID" id="30145226"/>
<dbReference type="Proteomes" id="UP000094336">
    <property type="component" value="Unassembled WGS sequence"/>
</dbReference>
<evidence type="ECO:0000256" key="5">
    <source>
        <dbReference type="ARBA" id="ARBA00022787"/>
    </source>
</evidence>
<dbReference type="PANTHER" id="PTHR12504">
    <property type="entry name" value="MITOCHONDRIAL IMPORT RECEPTOR SUBUNIT TOM22"/>
    <property type="match status" value="1"/>
</dbReference>
<keyword evidence="7 13" id="KW-1133">Transmembrane helix</keyword>
<dbReference type="AlphaFoldDB" id="A0A1E3QXJ4"/>
<evidence type="ECO:0008006" key="16">
    <source>
        <dbReference type="Google" id="ProtNLM"/>
    </source>
</evidence>
<dbReference type="EMBL" id="KV454426">
    <property type="protein sequence ID" value="ODQ82331.1"/>
    <property type="molecule type" value="Genomic_DNA"/>
</dbReference>
<evidence type="ECO:0000256" key="7">
    <source>
        <dbReference type="ARBA" id="ARBA00022989"/>
    </source>
</evidence>
<evidence type="ECO:0000256" key="11">
    <source>
        <dbReference type="ARBA" id="ARBA00023170"/>
    </source>
</evidence>
<evidence type="ECO:0000313" key="14">
    <source>
        <dbReference type="EMBL" id="ODQ82331.1"/>
    </source>
</evidence>
<dbReference type="OrthoDB" id="10016939at2759"/>
<comment type="similarity">
    <text evidence="2">Belongs to the Tom22 family.</text>
</comment>
<evidence type="ECO:0000256" key="12">
    <source>
        <dbReference type="SAM" id="MobiDB-lite"/>
    </source>
</evidence>
<dbReference type="Pfam" id="PF04281">
    <property type="entry name" value="Tom22"/>
    <property type="match status" value="1"/>
</dbReference>
<dbReference type="GO" id="GO:0006886">
    <property type="term" value="P:intracellular protein transport"/>
    <property type="evidence" value="ECO:0007669"/>
    <property type="project" value="InterPro"/>
</dbReference>
<dbReference type="GO" id="GO:0005741">
    <property type="term" value="C:mitochondrial outer membrane"/>
    <property type="evidence" value="ECO:0007669"/>
    <property type="project" value="UniProtKB-SubCell"/>
</dbReference>
<dbReference type="STRING" id="984486.A0A1E3QXJ4"/>
<evidence type="ECO:0000256" key="10">
    <source>
        <dbReference type="ARBA" id="ARBA00023136"/>
    </source>
</evidence>
<keyword evidence="5" id="KW-1000">Mitochondrion outer membrane</keyword>
<evidence type="ECO:0000313" key="15">
    <source>
        <dbReference type="Proteomes" id="UP000094336"/>
    </source>
</evidence>
<protein>
    <recommendedName>
        <fullName evidence="16">Mitochondrial import receptor subunit Tom22</fullName>
    </recommendedName>
</protein>
<dbReference type="RefSeq" id="XP_018987659.1">
    <property type="nucleotide sequence ID" value="XM_019127373.1"/>
</dbReference>
<keyword evidence="9" id="KW-0496">Mitochondrion</keyword>
<keyword evidence="10 13" id="KW-0472">Membrane</keyword>
<feature type="compositionally biased region" description="Acidic residues" evidence="12">
    <location>
        <begin position="29"/>
        <end position="44"/>
    </location>
</feature>
<dbReference type="CDD" id="cd22884">
    <property type="entry name" value="TOM22"/>
    <property type="match status" value="1"/>
</dbReference>
<evidence type="ECO:0000256" key="4">
    <source>
        <dbReference type="ARBA" id="ARBA00022692"/>
    </source>
</evidence>
<organism evidence="14 15">
    <name type="scientific">Babjeviella inositovora NRRL Y-12698</name>
    <dbReference type="NCBI Taxonomy" id="984486"/>
    <lineage>
        <taxon>Eukaryota</taxon>
        <taxon>Fungi</taxon>
        <taxon>Dikarya</taxon>
        <taxon>Ascomycota</taxon>
        <taxon>Saccharomycotina</taxon>
        <taxon>Pichiomycetes</taxon>
        <taxon>Serinales incertae sedis</taxon>
        <taxon>Babjeviella</taxon>
    </lineage>
</organism>
<keyword evidence="4 13" id="KW-0812">Transmembrane</keyword>
<accession>A0A1E3QXJ4</accession>
<reference evidence="15" key="1">
    <citation type="submission" date="2016-05" db="EMBL/GenBank/DDBJ databases">
        <title>Comparative genomics of biotechnologically important yeasts.</title>
        <authorList>
            <consortium name="DOE Joint Genome Institute"/>
            <person name="Riley R."/>
            <person name="Haridas S."/>
            <person name="Wolfe K.H."/>
            <person name="Lopes M.R."/>
            <person name="Hittinger C.T."/>
            <person name="Goker M."/>
            <person name="Salamov A."/>
            <person name="Wisecaver J."/>
            <person name="Long T.M."/>
            <person name="Aerts A.L."/>
            <person name="Barry K."/>
            <person name="Choi C."/>
            <person name="Clum A."/>
            <person name="Coughlan A.Y."/>
            <person name="Deshpande S."/>
            <person name="Douglass A.P."/>
            <person name="Hanson S.J."/>
            <person name="Klenk H.-P."/>
            <person name="Labutti K."/>
            <person name="Lapidus A."/>
            <person name="Lindquist E."/>
            <person name="Lipzen A."/>
            <person name="Meier-Kolthoff J.P."/>
            <person name="Ohm R.A."/>
            <person name="Otillar R.P."/>
            <person name="Pangilinan J."/>
            <person name="Peng Y."/>
            <person name="Rokas A."/>
            <person name="Rosa C.A."/>
            <person name="Scheuner C."/>
            <person name="Sibirny A.A."/>
            <person name="Slot J.C."/>
            <person name="Stielow J.B."/>
            <person name="Sun H."/>
            <person name="Kurtzman C.P."/>
            <person name="Blackwell M."/>
            <person name="Grigoriev I.V."/>
            <person name="Jeffries T.W."/>
        </authorList>
    </citation>
    <scope>NUCLEOTIDE SEQUENCE [LARGE SCALE GENOMIC DNA]</scope>
    <source>
        <strain evidence="15">NRRL Y-12698</strain>
    </source>
</reference>
<evidence type="ECO:0000256" key="3">
    <source>
        <dbReference type="ARBA" id="ARBA00022448"/>
    </source>
</evidence>
<name>A0A1E3QXJ4_9ASCO</name>
<evidence type="ECO:0000256" key="8">
    <source>
        <dbReference type="ARBA" id="ARBA00023010"/>
    </source>
</evidence>
<gene>
    <name evidence="14" type="ORF">BABINDRAFT_158950</name>
</gene>
<proteinExistence type="inferred from homology"/>
<feature type="region of interest" description="Disordered" evidence="12">
    <location>
        <begin position="17"/>
        <end position="44"/>
    </location>
</feature>
<keyword evidence="3" id="KW-0813">Transport</keyword>
<evidence type="ECO:0000256" key="13">
    <source>
        <dbReference type="SAM" id="Phobius"/>
    </source>
</evidence>
<evidence type="ECO:0000256" key="2">
    <source>
        <dbReference type="ARBA" id="ARBA00009874"/>
    </source>
</evidence>
<evidence type="ECO:0000256" key="9">
    <source>
        <dbReference type="ARBA" id="ARBA00023128"/>
    </source>
</evidence>
<evidence type="ECO:0000256" key="1">
    <source>
        <dbReference type="ARBA" id="ARBA00004572"/>
    </source>
</evidence>
<dbReference type="PANTHER" id="PTHR12504:SF0">
    <property type="entry name" value="MITOCHONDRIAL IMPORT RECEPTOR SUBUNIT TOM22 HOMOLOG"/>
    <property type="match status" value="1"/>
</dbReference>
<sequence>MVKLTQIDDETVEQTFVNEPKVEAVNNDDFSDTDESASEDEDDFDFESETLYDRIVALKDIVPPKQRATVASIVGSVSSTVSWTASKSGNFLWVVATSGLLLGLPCALSALAEKQLMEMEKDMTLQQNANDILAPGSETAFQAPGTA</sequence>
<keyword evidence="15" id="KW-1185">Reference proteome</keyword>
<keyword evidence="8" id="KW-0811">Translocation</keyword>
<keyword evidence="6" id="KW-0653">Protein transport</keyword>
<evidence type="ECO:0000256" key="6">
    <source>
        <dbReference type="ARBA" id="ARBA00022927"/>
    </source>
</evidence>
<feature type="transmembrane region" description="Helical" evidence="13">
    <location>
        <begin position="91"/>
        <end position="112"/>
    </location>
</feature>
<dbReference type="InterPro" id="IPR005683">
    <property type="entry name" value="Tom22"/>
</dbReference>